<protein>
    <submittedName>
        <fullName evidence="1">Uncharacterized protein</fullName>
    </submittedName>
</protein>
<sequence length="159" mass="17828">MDRRNQCYLVVPGGPSKDHQGELGYPSPTDTSLVRNSEYPYDGNDEIIEGLRAGIGGPLVDYDGNFMGMNFYDPKVGTPFLLCDDIVDILDCLKTRRTRAEIDSFRIDGDDNVSMNEWPVPLPCWQHPGGPDGIDEHDRKIIASGRKFKYCGGQIWICK</sequence>
<name>A0A835KWU3_9POAL</name>
<organism evidence="1 2">
    <name type="scientific">Digitaria exilis</name>
    <dbReference type="NCBI Taxonomy" id="1010633"/>
    <lineage>
        <taxon>Eukaryota</taxon>
        <taxon>Viridiplantae</taxon>
        <taxon>Streptophyta</taxon>
        <taxon>Embryophyta</taxon>
        <taxon>Tracheophyta</taxon>
        <taxon>Spermatophyta</taxon>
        <taxon>Magnoliopsida</taxon>
        <taxon>Liliopsida</taxon>
        <taxon>Poales</taxon>
        <taxon>Poaceae</taxon>
        <taxon>PACMAD clade</taxon>
        <taxon>Panicoideae</taxon>
        <taxon>Panicodae</taxon>
        <taxon>Paniceae</taxon>
        <taxon>Anthephorinae</taxon>
        <taxon>Digitaria</taxon>
    </lineage>
</organism>
<proteinExistence type="predicted"/>
<evidence type="ECO:0000313" key="1">
    <source>
        <dbReference type="EMBL" id="KAF8780999.1"/>
    </source>
</evidence>
<comment type="caution">
    <text evidence="1">The sequence shown here is derived from an EMBL/GenBank/DDBJ whole genome shotgun (WGS) entry which is preliminary data.</text>
</comment>
<accession>A0A835KWU3</accession>
<keyword evidence="2" id="KW-1185">Reference proteome</keyword>
<dbReference type="OrthoDB" id="690202at2759"/>
<dbReference type="PANTHER" id="PTHR18868">
    <property type="entry name" value="OS07G0665300 PROTEIN-RELATED"/>
    <property type="match status" value="1"/>
</dbReference>
<evidence type="ECO:0000313" key="2">
    <source>
        <dbReference type="Proteomes" id="UP000636709"/>
    </source>
</evidence>
<dbReference type="EMBL" id="JACEFO010000112">
    <property type="protein sequence ID" value="KAF8780999.1"/>
    <property type="molecule type" value="Genomic_DNA"/>
</dbReference>
<reference evidence="1" key="1">
    <citation type="submission" date="2020-07" db="EMBL/GenBank/DDBJ databases">
        <title>Genome sequence and genetic diversity analysis of an under-domesticated orphan crop, white fonio (Digitaria exilis).</title>
        <authorList>
            <person name="Bennetzen J.L."/>
            <person name="Chen S."/>
            <person name="Ma X."/>
            <person name="Wang X."/>
            <person name="Yssel A.E.J."/>
            <person name="Chaluvadi S.R."/>
            <person name="Johnson M."/>
            <person name="Gangashetty P."/>
            <person name="Hamidou F."/>
            <person name="Sanogo M.D."/>
            <person name="Zwaenepoel A."/>
            <person name="Wallace J."/>
            <person name="Van De Peer Y."/>
            <person name="Van Deynze A."/>
        </authorList>
    </citation>
    <scope>NUCLEOTIDE SEQUENCE</scope>
    <source>
        <tissue evidence="1">Leaves</tissue>
    </source>
</reference>
<dbReference type="Proteomes" id="UP000636709">
    <property type="component" value="Unassembled WGS sequence"/>
</dbReference>
<dbReference type="AlphaFoldDB" id="A0A835KWU3"/>
<gene>
    <name evidence="1" type="ORF">HU200_000967</name>
</gene>